<protein>
    <recommendedName>
        <fullName evidence="5 7">3-dehydroquinate dehydratase</fullName>
        <shortName evidence="7">3-dehydroquinase</shortName>
        <ecNumber evidence="5 7">4.2.1.10</ecNumber>
    </recommendedName>
    <alternativeName>
        <fullName evidence="7">Type II DHQase</fullName>
    </alternativeName>
</protein>
<dbReference type="NCBIfam" id="TIGR01088">
    <property type="entry name" value="aroQ"/>
    <property type="match status" value="1"/>
</dbReference>
<dbReference type="EC" id="4.2.1.10" evidence="5 7"/>
<evidence type="ECO:0000313" key="11">
    <source>
        <dbReference type="EMBL" id="SEO26558.1"/>
    </source>
</evidence>
<dbReference type="InterPro" id="IPR018509">
    <property type="entry name" value="DHquinase_II_CS"/>
</dbReference>
<dbReference type="EMBL" id="FODY01000001">
    <property type="protein sequence ID" value="SEO26558.1"/>
    <property type="molecule type" value="Genomic_DNA"/>
</dbReference>
<keyword evidence="7" id="KW-0057">Aromatic amino acid biosynthesis</keyword>
<evidence type="ECO:0000256" key="2">
    <source>
        <dbReference type="ARBA" id="ARBA00004902"/>
    </source>
</evidence>
<feature type="binding site" evidence="7 9">
    <location>
        <position position="84"/>
    </location>
    <ligand>
        <name>substrate</name>
    </ligand>
</feature>
<comment type="pathway">
    <text evidence="2 7">Metabolic intermediate biosynthesis; chorismate biosynthesis; chorismate from D-erythrose 4-phosphate and phosphoenolpyruvate: step 3/7.</text>
</comment>
<feature type="active site" description="Proton acceptor" evidence="7 8">
    <location>
        <position position="27"/>
    </location>
</feature>
<organism evidence="11 12">
    <name type="scientific">Propionispora vibrioides</name>
    <dbReference type="NCBI Taxonomy" id="112903"/>
    <lineage>
        <taxon>Bacteria</taxon>
        <taxon>Bacillati</taxon>
        <taxon>Bacillota</taxon>
        <taxon>Negativicutes</taxon>
        <taxon>Selenomonadales</taxon>
        <taxon>Sporomusaceae</taxon>
        <taxon>Propionispora</taxon>
    </lineage>
</organism>
<dbReference type="GO" id="GO:0008652">
    <property type="term" value="P:amino acid biosynthetic process"/>
    <property type="evidence" value="ECO:0007669"/>
    <property type="project" value="UniProtKB-KW"/>
</dbReference>
<evidence type="ECO:0000256" key="9">
    <source>
        <dbReference type="PIRSR" id="PIRSR001399-2"/>
    </source>
</evidence>
<dbReference type="NCBIfam" id="NF003806">
    <property type="entry name" value="PRK05395.1-3"/>
    <property type="match status" value="1"/>
</dbReference>
<dbReference type="UniPathway" id="UPA00053">
    <property type="reaction ID" value="UER00086"/>
</dbReference>
<proteinExistence type="inferred from homology"/>
<name>A0A1H8NAL0_9FIRM</name>
<evidence type="ECO:0000256" key="7">
    <source>
        <dbReference type="HAMAP-Rule" id="MF_00169"/>
    </source>
</evidence>
<evidence type="ECO:0000256" key="5">
    <source>
        <dbReference type="ARBA" id="ARBA00012060"/>
    </source>
</evidence>
<dbReference type="AlphaFoldDB" id="A0A1H8NAL0"/>
<dbReference type="Gene3D" id="3.40.50.9100">
    <property type="entry name" value="Dehydroquinase, class II"/>
    <property type="match status" value="1"/>
</dbReference>
<dbReference type="STRING" id="112903.SAMN04490178_10122"/>
<feature type="site" description="Transition state stabilizer" evidence="7 10">
    <location>
        <position position="22"/>
    </location>
</feature>
<comment type="catalytic activity">
    <reaction evidence="1 7">
        <text>3-dehydroquinate = 3-dehydroshikimate + H2O</text>
        <dbReference type="Rhea" id="RHEA:21096"/>
        <dbReference type="ChEBI" id="CHEBI:15377"/>
        <dbReference type="ChEBI" id="CHEBI:16630"/>
        <dbReference type="ChEBI" id="CHEBI:32364"/>
        <dbReference type="EC" id="4.2.1.10"/>
    </reaction>
</comment>
<gene>
    <name evidence="7" type="primary">aroQ</name>
    <name evidence="11" type="ORF">SAMN04490178_10122</name>
</gene>
<dbReference type="SUPFAM" id="SSF52304">
    <property type="entry name" value="Type II 3-dehydroquinate dehydratase"/>
    <property type="match status" value="1"/>
</dbReference>
<reference evidence="11 12" key="1">
    <citation type="submission" date="2016-10" db="EMBL/GenBank/DDBJ databases">
        <authorList>
            <person name="de Groot N.N."/>
        </authorList>
    </citation>
    <scope>NUCLEOTIDE SEQUENCE [LARGE SCALE GENOMIC DNA]</scope>
    <source>
        <strain evidence="11 12">DSM 13305</strain>
    </source>
</reference>
<comment type="similarity">
    <text evidence="3 7">Belongs to the type-II 3-dehydroquinase family.</text>
</comment>
<evidence type="ECO:0000256" key="4">
    <source>
        <dbReference type="ARBA" id="ARBA00011193"/>
    </source>
</evidence>
<keyword evidence="12" id="KW-1185">Reference proteome</keyword>
<dbReference type="GO" id="GO:0003855">
    <property type="term" value="F:3-dehydroquinate dehydratase activity"/>
    <property type="evidence" value="ECO:0007669"/>
    <property type="project" value="UniProtKB-UniRule"/>
</dbReference>
<comment type="subunit">
    <text evidence="4 7">Homododecamer.</text>
</comment>
<dbReference type="HAMAP" id="MF_00169">
    <property type="entry name" value="AroQ"/>
    <property type="match status" value="1"/>
</dbReference>
<keyword evidence="7" id="KW-0028">Amino-acid biosynthesis</keyword>
<dbReference type="Pfam" id="PF01220">
    <property type="entry name" value="DHquinase_II"/>
    <property type="match status" value="1"/>
</dbReference>
<evidence type="ECO:0000256" key="3">
    <source>
        <dbReference type="ARBA" id="ARBA00011037"/>
    </source>
</evidence>
<dbReference type="PANTHER" id="PTHR21272:SF3">
    <property type="entry name" value="CATABOLIC 3-DEHYDROQUINASE"/>
    <property type="match status" value="1"/>
</dbReference>
<dbReference type="PROSITE" id="PS01029">
    <property type="entry name" value="DEHYDROQUINASE_II"/>
    <property type="match status" value="1"/>
</dbReference>
<accession>A0A1H8NAL0</accession>
<dbReference type="OrthoDB" id="9790793at2"/>
<dbReference type="PIRSF" id="PIRSF001399">
    <property type="entry name" value="DHquinase_II"/>
    <property type="match status" value="1"/>
</dbReference>
<dbReference type="CDD" id="cd00466">
    <property type="entry name" value="DHQase_II"/>
    <property type="match status" value="1"/>
</dbReference>
<evidence type="ECO:0000256" key="6">
    <source>
        <dbReference type="ARBA" id="ARBA00023239"/>
    </source>
</evidence>
<feature type="binding site" evidence="7 9">
    <location>
        <begin position="105"/>
        <end position="106"/>
    </location>
    <ligand>
        <name>substrate</name>
    </ligand>
</feature>
<dbReference type="GO" id="GO:0019631">
    <property type="term" value="P:quinate catabolic process"/>
    <property type="evidence" value="ECO:0007669"/>
    <property type="project" value="TreeGrafter"/>
</dbReference>
<dbReference type="GO" id="GO:0009423">
    <property type="term" value="P:chorismate biosynthetic process"/>
    <property type="evidence" value="ECO:0007669"/>
    <property type="project" value="UniProtKB-UniRule"/>
</dbReference>
<dbReference type="PANTHER" id="PTHR21272">
    <property type="entry name" value="CATABOLIC 3-DEHYDROQUINASE"/>
    <property type="match status" value="1"/>
</dbReference>
<keyword evidence="6 7" id="KW-0456">Lyase</keyword>
<dbReference type="NCBIfam" id="NF003805">
    <property type="entry name" value="PRK05395.1-2"/>
    <property type="match status" value="1"/>
</dbReference>
<evidence type="ECO:0000256" key="8">
    <source>
        <dbReference type="PIRSR" id="PIRSR001399-1"/>
    </source>
</evidence>
<evidence type="ECO:0000313" key="12">
    <source>
        <dbReference type="Proteomes" id="UP000198847"/>
    </source>
</evidence>
<dbReference type="GO" id="GO:0009073">
    <property type="term" value="P:aromatic amino acid family biosynthetic process"/>
    <property type="evidence" value="ECO:0007669"/>
    <property type="project" value="UniProtKB-KW"/>
</dbReference>
<dbReference type="RefSeq" id="WP_091743364.1">
    <property type="nucleotide sequence ID" value="NZ_FODY01000001.1"/>
</dbReference>
<comment type="function">
    <text evidence="7">Catalyzes a trans-dehydration via an enolate intermediate.</text>
</comment>
<evidence type="ECO:0000256" key="1">
    <source>
        <dbReference type="ARBA" id="ARBA00001864"/>
    </source>
</evidence>
<dbReference type="InterPro" id="IPR036441">
    <property type="entry name" value="DHquinase_II_sf"/>
</dbReference>
<feature type="binding site" evidence="7 9">
    <location>
        <position position="91"/>
    </location>
    <ligand>
        <name>substrate</name>
    </ligand>
</feature>
<evidence type="ECO:0000256" key="10">
    <source>
        <dbReference type="PIRSR" id="PIRSR001399-3"/>
    </source>
</evidence>
<feature type="binding site" evidence="7 9">
    <location>
        <position position="78"/>
    </location>
    <ligand>
        <name>substrate</name>
    </ligand>
</feature>
<feature type="binding site" evidence="7 9">
    <location>
        <position position="115"/>
    </location>
    <ligand>
        <name>substrate</name>
    </ligand>
</feature>
<dbReference type="InterPro" id="IPR001874">
    <property type="entry name" value="DHquinase_II"/>
</dbReference>
<dbReference type="Proteomes" id="UP000198847">
    <property type="component" value="Unassembled WGS sequence"/>
</dbReference>
<sequence length="151" mass="16400">MAEERSCVLVLNGPNLNLLGKREPEVYGKLTLADINRLVAEKAASLGLSVDFEQTNHEGVLIDRIQQAVGHYSCIILNAAAYTHYSIAIRDAIAAVAVPVIEVHLSNIYKREEFRHHSVISAVTYGQISGFGADSYLLALEGAARMIHGGK</sequence>
<dbReference type="NCBIfam" id="NF003807">
    <property type="entry name" value="PRK05395.1-4"/>
    <property type="match status" value="1"/>
</dbReference>
<feature type="active site" description="Proton donor" evidence="7 8">
    <location>
        <position position="104"/>
    </location>
</feature>